<evidence type="ECO:0000313" key="17">
    <source>
        <dbReference type="Proteomes" id="UP000187283"/>
    </source>
</evidence>
<evidence type="ECO:0000256" key="9">
    <source>
        <dbReference type="ARBA" id="ARBA00023136"/>
    </source>
</evidence>
<evidence type="ECO:0000256" key="6">
    <source>
        <dbReference type="ARBA" id="ARBA00022989"/>
    </source>
</evidence>
<dbReference type="EMBL" id="LSSN01005745">
    <property type="protein sequence ID" value="OMJ08621.1"/>
    <property type="molecule type" value="Genomic_DNA"/>
</dbReference>
<sequence>MTEHTEHIDNQSIKHPYYPQDATINGYVVSTRSSVEILVSLALMVIAVLISAFVIISRTNSSRKNQTRVIKLGPLSFADKFAVYWFSVCAFIHLVIEGYFVYFNKDLTSRSNLLSDLWREYALSDSRYLTSDPFTVIMEAITAVFDTIMSILVVYGISNNSSFRHIAQICCSLAQLYGNVIYLTTNYFENFKFTHPDPYYFWFYFVFMNSFWIFFPIYFFFSSWSQLSKSVSISNHVVYSFPKNKKSN</sequence>
<reference evidence="16 17" key="1">
    <citation type="submission" date="2017-01" db="EMBL/GenBank/DDBJ databases">
        <authorList>
            <person name="Mah S.A."/>
            <person name="Swanson W.J."/>
            <person name="Moy G.W."/>
            <person name="Vacquier V.D."/>
        </authorList>
    </citation>
    <scope>NUCLEOTIDE SEQUENCE [LARGE SCALE GENOMIC DNA]</scope>
    <source>
        <strain evidence="16 17">GSMNP</strain>
    </source>
</reference>
<evidence type="ECO:0000256" key="14">
    <source>
        <dbReference type="SAM" id="Phobius"/>
    </source>
</evidence>
<feature type="transmembrane region" description="Helical" evidence="14">
    <location>
        <begin position="81"/>
        <end position="102"/>
    </location>
</feature>
<evidence type="ECO:0000256" key="4">
    <source>
        <dbReference type="ARBA" id="ARBA00022692"/>
    </source>
</evidence>
<proteinExistence type="inferred from homology"/>
<dbReference type="STRING" id="133412.A0A1R1X1Y4"/>
<keyword evidence="12 16" id="KW-0413">Isomerase</keyword>
<feature type="transmembrane region" description="Helical" evidence="14">
    <location>
        <begin position="134"/>
        <end position="157"/>
    </location>
</feature>
<evidence type="ECO:0000256" key="3">
    <source>
        <dbReference type="ARBA" id="ARBA00022516"/>
    </source>
</evidence>
<dbReference type="OrthoDB" id="58557at2759"/>
<keyword evidence="9 13" id="KW-0472">Membrane</keyword>
<evidence type="ECO:0000256" key="5">
    <source>
        <dbReference type="ARBA" id="ARBA00022955"/>
    </source>
</evidence>
<gene>
    <name evidence="16" type="ORF">AYI70_g11426</name>
</gene>
<organism evidence="16 17">
    <name type="scientific">Smittium culicis</name>
    <dbReference type="NCBI Taxonomy" id="133412"/>
    <lineage>
        <taxon>Eukaryota</taxon>
        <taxon>Fungi</taxon>
        <taxon>Fungi incertae sedis</taxon>
        <taxon>Zoopagomycota</taxon>
        <taxon>Kickxellomycotina</taxon>
        <taxon>Harpellomycetes</taxon>
        <taxon>Harpellales</taxon>
        <taxon>Legeriomycetaceae</taxon>
        <taxon>Smittium</taxon>
    </lineage>
</organism>
<evidence type="ECO:0000256" key="11">
    <source>
        <dbReference type="ARBA" id="ARBA00023221"/>
    </source>
</evidence>
<feature type="transmembrane region" description="Helical" evidence="14">
    <location>
        <begin position="169"/>
        <end position="188"/>
    </location>
</feature>
<dbReference type="GO" id="GO:0005783">
    <property type="term" value="C:endoplasmic reticulum"/>
    <property type="evidence" value="ECO:0007669"/>
    <property type="project" value="TreeGrafter"/>
</dbReference>
<comment type="subcellular location">
    <subcellularLocation>
        <location evidence="1">Membrane</location>
        <topology evidence="1">Multi-pass membrane protein</topology>
    </subcellularLocation>
</comment>
<keyword evidence="3" id="KW-0444">Lipid biosynthesis</keyword>
<dbReference type="InterPro" id="IPR007905">
    <property type="entry name" value="EBP"/>
</dbReference>
<dbReference type="GO" id="GO:0000247">
    <property type="term" value="F:C-8 sterol isomerase activity"/>
    <property type="evidence" value="ECO:0007669"/>
    <property type="project" value="TreeGrafter"/>
</dbReference>
<feature type="transmembrane region" description="Helical" evidence="14">
    <location>
        <begin position="37"/>
        <end position="60"/>
    </location>
</feature>
<evidence type="ECO:0000256" key="10">
    <source>
        <dbReference type="ARBA" id="ARBA00023166"/>
    </source>
</evidence>
<protein>
    <submittedName>
        <fullName evidence="16">3-beta-hydroxysteroid-Delta(8), Delta(7)-isomerase</fullName>
    </submittedName>
</protein>
<dbReference type="PROSITE" id="PS51751">
    <property type="entry name" value="EXPERA"/>
    <property type="match status" value="1"/>
</dbReference>
<dbReference type="GO" id="GO:0016020">
    <property type="term" value="C:membrane"/>
    <property type="evidence" value="ECO:0007669"/>
    <property type="project" value="UniProtKB-SubCell"/>
</dbReference>
<evidence type="ECO:0000256" key="7">
    <source>
        <dbReference type="ARBA" id="ARBA00023011"/>
    </source>
</evidence>
<keyword evidence="4 13" id="KW-0812">Transmembrane</keyword>
<comment type="similarity">
    <text evidence="2">Belongs to the EBP family.</text>
</comment>
<dbReference type="GO" id="GO:0004769">
    <property type="term" value="F:steroid Delta-isomerase activity"/>
    <property type="evidence" value="ECO:0007669"/>
    <property type="project" value="TreeGrafter"/>
</dbReference>
<comment type="caution">
    <text evidence="16">The sequence shown here is derived from an EMBL/GenBank/DDBJ whole genome shotgun (WGS) entry which is preliminary data.</text>
</comment>
<evidence type="ECO:0000256" key="13">
    <source>
        <dbReference type="PROSITE-ProRule" id="PRU01087"/>
    </source>
</evidence>
<evidence type="ECO:0000259" key="15">
    <source>
        <dbReference type="PROSITE" id="PS51751"/>
    </source>
</evidence>
<keyword evidence="11" id="KW-0753">Steroid metabolism</keyword>
<dbReference type="Pfam" id="PF05241">
    <property type="entry name" value="EBP"/>
    <property type="match status" value="1"/>
</dbReference>
<keyword evidence="7" id="KW-0756">Sterol biosynthesis</keyword>
<keyword evidence="8" id="KW-0443">Lipid metabolism</keyword>
<dbReference type="PANTHER" id="PTHR14207:SF0">
    <property type="entry name" value="3-BETA-HYDROXYSTEROID-DELTA(8),DELTA(7)-ISOMERASE"/>
    <property type="match status" value="1"/>
</dbReference>
<feature type="transmembrane region" description="Helical" evidence="14">
    <location>
        <begin position="200"/>
        <end position="221"/>
    </location>
</feature>
<keyword evidence="17" id="KW-1185">Reference proteome</keyword>
<accession>A0A1R1X1Y4</accession>
<dbReference type="Proteomes" id="UP000187283">
    <property type="component" value="Unassembled WGS sequence"/>
</dbReference>
<dbReference type="GO" id="GO:0047750">
    <property type="term" value="F:cholestenol delta-isomerase activity"/>
    <property type="evidence" value="ECO:0007669"/>
    <property type="project" value="InterPro"/>
</dbReference>
<keyword evidence="6 13" id="KW-1133">Transmembrane helix</keyword>
<dbReference type="AlphaFoldDB" id="A0A1R1X1Y4"/>
<dbReference type="PANTHER" id="PTHR14207">
    <property type="entry name" value="STEROL ISOMERASE"/>
    <property type="match status" value="1"/>
</dbReference>
<evidence type="ECO:0000256" key="2">
    <source>
        <dbReference type="ARBA" id="ARBA00008337"/>
    </source>
</evidence>
<dbReference type="GO" id="GO:0016126">
    <property type="term" value="P:sterol biosynthetic process"/>
    <property type="evidence" value="ECO:0007669"/>
    <property type="project" value="UniProtKB-KW"/>
</dbReference>
<name>A0A1R1X1Y4_9FUNG</name>
<feature type="domain" description="EXPERA" evidence="15">
    <location>
        <begin position="78"/>
        <end position="220"/>
    </location>
</feature>
<evidence type="ECO:0000256" key="1">
    <source>
        <dbReference type="ARBA" id="ARBA00004141"/>
    </source>
</evidence>
<evidence type="ECO:0000313" key="16">
    <source>
        <dbReference type="EMBL" id="OMJ08621.1"/>
    </source>
</evidence>
<keyword evidence="10" id="KW-1207">Sterol metabolism</keyword>
<dbReference type="InterPro" id="IPR033118">
    <property type="entry name" value="EXPERA"/>
</dbReference>
<evidence type="ECO:0000256" key="12">
    <source>
        <dbReference type="ARBA" id="ARBA00023235"/>
    </source>
</evidence>
<keyword evidence="5" id="KW-0752">Steroid biosynthesis</keyword>
<evidence type="ECO:0000256" key="8">
    <source>
        <dbReference type="ARBA" id="ARBA00023098"/>
    </source>
</evidence>